<feature type="domain" description="CBS" evidence="3">
    <location>
        <begin position="71"/>
        <end position="127"/>
    </location>
</feature>
<name>A0A2S2C521_9NOCA</name>
<dbReference type="InterPro" id="IPR046342">
    <property type="entry name" value="CBS_dom_sf"/>
</dbReference>
<dbReference type="OrthoDB" id="9799454at2"/>
<dbReference type="CDD" id="cd02205">
    <property type="entry name" value="CBS_pair_SF"/>
    <property type="match status" value="1"/>
</dbReference>
<keyword evidence="4" id="KW-0418">Kinase</keyword>
<dbReference type="PANTHER" id="PTHR43080">
    <property type="entry name" value="CBS DOMAIN-CONTAINING PROTEIN CBSX3, MITOCHONDRIAL"/>
    <property type="match status" value="1"/>
</dbReference>
<dbReference type="InterPro" id="IPR000644">
    <property type="entry name" value="CBS_dom"/>
</dbReference>
<feature type="domain" description="CBS" evidence="3">
    <location>
        <begin position="10"/>
        <end position="70"/>
    </location>
</feature>
<dbReference type="SUPFAM" id="SSF54631">
    <property type="entry name" value="CBS-domain pair"/>
    <property type="match status" value="1"/>
</dbReference>
<dbReference type="SMART" id="SM00116">
    <property type="entry name" value="CBS"/>
    <property type="match status" value="2"/>
</dbReference>
<dbReference type="AlphaFoldDB" id="A0A2S2C521"/>
<dbReference type="Pfam" id="PF00571">
    <property type="entry name" value="CBS"/>
    <property type="match status" value="2"/>
</dbReference>
<sequence length="188" mass="20414">MVTMRVLNVMQRPVRVVRQSDSMRTAAVLLAEYGFAAVPVVDDHDRLVGMLNSGDVLRAGQTCSETVGEVMTAPAVAAPMYHYLADVSQMLLQQGLRSLPVVDIDGRVVGILSRSDVVRLMLKPDETIAVGAQRCLDDYTGDGRWRVTVEEGRVTLAGPFADESERRIAIALSKTVPGTRTVSIATEE</sequence>
<accession>A0A2S2C521</accession>
<keyword evidence="1 2" id="KW-0129">CBS domain</keyword>
<keyword evidence="5" id="KW-1185">Reference proteome</keyword>
<organism evidence="4 5">
    <name type="scientific">Rhodococcus oxybenzonivorans</name>
    <dbReference type="NCBI Taxonomy" id="1990687"/>
    <lineage>
        <taxon>Bacteria</taxon>
        <taxon>Bacillati</taxon>
        <taxon>Actinomycetota</taxon>
        <taxon>Actinomycetes</taxon>
        <taxon>Mycobacteriales</taxon>
        <taxon>Nocardiaceae</taxon>
        <taxon>Rhodococcus</taxon>
    </lineage>
</organism>
<evidence type="ECO:0000313" key="5">
    <source>
        <dbReference type="Proteomes" id="UP000245711"/>
    </source>
</evidence>
<evidence type="ECO:0000259" key="3">
    <source>
        <dbReference type="PROSITE" id="PS51371"/>
    </source>
</evidence>
<evidence type="ECO:0000256" key="1">
    <source>
        <dbReference type="ARBA" id="ARBA00023122"/>
    </source>
</evidence>
<evidence type="ECO:0000256" key="2">
    <source>
        <dbReference type="PROSITE-ProRule" id="PRU00703"/>
    </source>
</evidence>
<dbReference type="KEGG" id="roz:CBI38_30790"/>
<dbReference type="GO" id="GO:0016301">
    <property type="term" value="F:kinase activity"/>
    <property type="evidence" value="ECO:0007669"/>
    <property type="project" value="UniProtKB-KW"/>
</dbReference>
<keyword evidence="4" id="KW-0808">Transferase</keyword>
<geneLocation type="plasmid" evidence="5">
    <name>prb98</name>
</geneLocation>
<dbReference type="PROSITE" id="PS51371">
    <property type="entry name" value="CBS"/>
    <property type="match status" value="2"/>
</dbReference>
<reference evidence="4 5" key="1">
    <citation type="submission" date="2017-05" db="EMBL/GenBank/DDBJ databases">
        <title>Isolation of Rhodococcus sp. S2-17 biodegrading of BP-3.</title>
        <authorList>
            <person name="Lee Y."/>
            <person name="Kim K.H."/>
            <person name="Chun B.H."/>
            <person name="Jung H.S."/>
            <person name="Jeon C.O."/>
        </authorList>
    </citation>
    <scope>NUCLEOTIDE SEQUENCE [LARGE SCALE GENOMIC DNA]</scope>
    <source>
        <strain evidence="4 5">S2-17</strain>
        <plasmid evidence="5">prb98</plasmid>
    </source>
</reference>
<dbReference type="EMBL" id="CP021355">
    <property type="protein sequence ID" value="AWK75991.1"/>
    <property type="molecule type" value="Genomic_DNA"/>
</dbReference>
<gene>
    <name evidence="4" type="ORF">CBI38_30790</name>
</gene>
<keyword evidence="4" id="KW-0614">Plasmid</keyword>
<dbReference type="Proteomes" id="UP000245711">
    <property type="component" value="Plasmid pRB98"/>
</dbReference>
<proteinExistence type="predicted"/>
<dbReference type="PANTHER" id="PTHR43080:SF2">
    <property type="entry name" value="CBS DOMAIN-CONTAINING PROTEIN"/>
    <property type="match status" value="1"/>
</dbReference>
<protein>
    <submittedName>
        <fullName evidence="4">Histidine kinase</fullName>
    </submittedName>
</protein>
<evidence type="ECO:0000313" key="4">
    <source>
        <dbReference type="EMBL" id="AWK75991.1"/>
    </source>
</evidence>
<dbReference type="InterPro" id="IPR051257">
    <property type="entry name" value="Diverse_CBS-Domain"/>
</dbReference>
<dbReference type="Gene3D" id="3.10.580.10">
    <property type="entry name" value="CBS-domain"/>
    <property type="match status" value="1"/>
</dbReference>